<dbReference type="PANTHER" id="PTHR43639:SF1">
    <property type="entry name" value="SHORT-CHAIN DEHYDROGENASE_REDUCTASE FAMILY PROTEIN"/>
    <property type="match status" value="1"/>
</dbReference>
<dbReference type="InterPro" id="IPR002347">
    <property type="entry name" value="SDR_fam"/>
</dbReference>
<keyword evidence="4" id="KW-1185">Reference proteome</keyword>
<dbReference type="SUPFAM" id="SSF51735">
    <property type="entry name" value="NAD(P)-binding Rossmann-fold domains"/>
    <property type="match status" value="1"/>
</dbReference>
<gene>
    <name evidence="3" type="ORF">PSQ19_18770</name>
</gene>
<proteinExistence type="inferred from homology"/>
<dbReference type="RefSeq" id="WP_282220752.1">
    <property type="nucleotide sequence ID" value="NZ_CP118246.1"/>
</dbReference>
<name>A0ABY7YSQ2_9HYPH</name>
<organism evidence="3 4">
    <name type="scientific">Devosia algicola</name>
    <dbReference type="NCBI Taxonomy" id="3026418"/>
    <lineage>
        <taxon>Bacteria</taxon>
        <taxon>Pseudomonadati</taxon>
        <taxon>Pseudomonadota</taxon>
        <taxon>Alphaproteobacteria</taxon>
        <taxon>Hyphomicrobiales</taxon>
        <taxon>Devosiaceae</taxon>
        <taxon>Devosia</taxon>
    </lineage>
</organism>
<dbReference type="EMBL" id="CP118246">
    <property type="protein sequence ID" value="WDR04370.1"/>
    <property type="molecule type" value="Genomic_DNA"/>
</dbReference>
<keyword evidence="2" id="KW-0560">Oxidoreductase</keyword>
<accession>A0ABY7YSQ2</accession>
<evidence type="ECO:0000256" key="1">
    <source>
        <dbReference type="ARBA" id="ARBA00006484"/>
    </source>
</evidence>
<dbReference type="PRINTS" id="PR00081">
    <property type="entry name" value="GDHRDH"/>
</dbReference>
<evidence type="ECO:0000313" key="4">
    <source>
        <dbReference type="Proteomes" id="UP001220530"/>
    </source>
</evidence>
<protein>
    <submittedName>
        <fullName evidence="3">SDR family oxidoreductase</fullName>
    </submittedName>
</protein>
<dbReference type="InterPro" id="IPR036291">
    <property type="entry name" value="NAD(P)-bd_dom_sf"/>
</dbReference>
<dbReference type="PANTHER" id="PTHR43639">
    <property type="entry name" value="OXIDOREDUCTASE, SHORT-CHAIN DEHYDROGENASE/REDUCTASE FAMILY (AFU_ORTHOLOGUE AFUA_5G02870)"/>
    <property type="match status" value="1"/>
</dbReference>
<dbReference type="Pfam" id="PF13561">
    <property type="entry name" value="adh_short_C2"/>
    <property type="match status" value="1"/>
</dbReference>
<reference evidence="3 4" key="1">
    <citation type="submission" date="2023-02" db="EMBL/GenBank/DDBJ databases">
        <title>Devosia algicola sp. nov., isolated from the phycosphere of marine algae.</title>
        <authorList>
            <person name="Kim J.M."/>
            <person name="Lee J.K."/>
            <person name="Choi B.J."/>
            <person name="Bayburt H."/>
            <person name="Jeon C.O."/>
        </authorList>
    </citation>
    <scope>NUCLEOTIDE SEQUENCE [LARGE SCALE GENOMIC DNA]</scope>
    <source>
        <strain evidence="3 4">G20-9</strain>
    </source>
</reference>
<comment type="similarity">
    <text evidence="1">Belongs to the short-chain dehydrogenases/reductases (SDR) family.</text>
</comment>
<evidence type="ECO:0000256" key="2">
    <source>
        <dbReference type="ARBA" id="ARBA00023002"/>
    </source>
</evidence>
<dbReference type="Gene3D" id="3.40.50.720">
    <property type="entry name" value="NAD(P)-binding Rossmann-like Domain"/>
    <property type="match status" value="1"/>
</dbReference>
<dbReference type="Proteomes" id="UP001220530">
    <property type="component" value="Chromosome"/>
</dbReference>
<evidence type="ECO:0000313" key="3">
    <source>
        <dbReference type="EMBL" id="WDR04370.1"/>
    </source>
</evidence>
<sequence length="122" mass="12815">MICVGSTNSKAAEKNSVIYDSSKGAVLMLVRSLAVSLAERGIRVNGIGPGIVETPLTRAGLDQGEVRQILKRQIPLGRIGEPEDIGGAAVFLASPQASYITGQMLYIDGGIVANQMSWESPS</sequence>